<dbReference type="EMBL" id="JBJQND010000008">
    <property type="protein sequence ID" value="KAL3868115.1"/>
    <property type="molecule type" value="Genomic_DNA"/>
</dbReference>
<keyword evidence="3" id="KW-1185">Reference proteome</keyword>
<dbReference type="AlphaFoldDB" id="A0ABD3W2K3"/>
<feature type="region of interest" description="Disordered" evidence="1">
    <location>
        <begin position="42"/>
        <end position="64"/>
    </location>
</feature>
<name>A0ABD3W2K3_SINWO</name>
<sequence>MACSDNKFSLSSSPPGRLHIAEGSDLFKAVMEEFVIDSESNFEVKSDRTKTNTSSKRRESETETNNFSVCERLGTIDDYESRLRRVRWVDEDKRKPLAMELTEGSSERSDSFSKSEVKPILKHRATCLVIVSGS</sequence>
<reference evidence="2 3" key="1">
    <citation type="submission" date="2024-11" db="EMBL/GenBank/DDBJ databases">
        <title>Chromosome-level genome assembly of the freshwater bivalve Anodonta woodiana.</title>
        <authorList>
            <person name="Chen X."/>
        </authorList>
    </citation>
    <scope>NUCLEOTIDE SEQUENCE [LARGE SCALE GENOMIC DNA]</scope>
    <source>
        <strain evidence="2">MN2024</strain>
        <tissue evidence="2">Gills</tissue>
    </source>
</reference>
<gene>
    <name evidence="2" type="ORF">ACJMK2_040951</name>
</gene>
<organism evidence="2 3">
    <name type="scientific">Sinanodonta woodiana</name>
    <name type="common">Chinese pond mussel</name>
    <name type="synonym">Anodonta woodiana</name>
    <dbReference type="NCBI Taxonomy" id="1069815"/>
    <lineage>
        <taxon>Eukaryota</taxon>
        <taxon>Metazoa</taxon>
        <taxon>Spiralia</taxon>
        <taxon>Lophotrochozoa</taxon>
        <taxon>Mollusca</taxon>
        <taxon>Bivalvia</taxon>
        <taxon>Autobranchia</taxon>
        <taxon>Heteroconchia</taxon>
        <taxon>Palaeoheterodonta</taxon>
        <taxon>Unionida</taxon>
        <taxon>Unionoidea</taxon>
        <taxon>Unionidae</taxon>
        <taxon>Unioninae</taxon>
        <taxon>Sinanodonta</taxon>
    </lineage>
</organism>
<evidence type="ECO:0000256" key="1">
    <source>
        <dbReference type="SAM" id="MobiDB-lite"/>
    </source>
</evidence>
<proteinExistence type="predicted"/>
<evidence type="ECO:0000313" key="3">
    <source>
        <dbReference type="Proteomes" id="UP001634394"/>
    </source>
</evidence>
<feature type="compositionally biased region" description="Basic and acidic residues" evidence="1">
    <location>
        <begin position="42"/>
        <end position="61"/>
    </location>
</feature>
<evidence type="ECO:0000313" key="2">
    <source>
        <dbReference type="EMBL" id="KAL3868115.1"/>
    </source>
</evidence>
<protein>
    <submittedName>
        <fullName evidence="2">Uncharacterized protein</fullName>
    </submittedName>
</protein>
<dbReference type="Proteomes" id="UP001634394">
    <property type="component" value="Unassembled WGS sequence"/>
</dbReference>
<comment type="caution">
    <text evidence="2">The sequence shown here is derived from an EMBL/GenBank/DDBJ whole genome shotgun (WGS) entry which is preliminary data.</text>
</comment>
<accession>A0ABD3W2K3</accession>